<feature type="chain" id="PRO_5010339395" evidence="1">
    <location>
        <begin position="22"/>
        <end position="269"/>
    </location>
</feature>
<dbReference type="OrthoDB" id="89086at2759"/>
<dbReference type="RefSeq" id="XP_660939.1">
    <property type="nucleotide sequence ID" value="XM_655847.1"/>
</dbReference>
<keyword evidence="1" id="KW-0732">Signal</keyword>
<dbReference type="PANTHER" id="PTHR33657:SF6">
    <property type="entry name" value="SECRETED PROTEIN"/>
    <property type="match status" value="1"/>
</dbReference>
<dbReference type="KEGG" id="ani:ANIA_03335"/>
<accession>C8VHV6</accession>
<gene>
    <name evidence="2" type="ORF">ANIA_03335</name>
</gene>
<evidence type="ECO:0000313" key="3">
    <source>
        <dbReference type="Proteomes" id="UP000000560"/>
    </source>
</evidence>
<dbReference type="GeneID" id="2874134"/>
<dbReference type="AlphaFoldDB" id="Q5B7Z5"/>
<dbReference type="Pfam" id="PF05630">
    <property type="entry name" value="NPP1"/>
    <property type="match status" value="1"/>
</dbReference>
<evidence type="ECO:0000256" key="1">
    <source>
        <dbReference type="SAM" id="SignalP"/>
    </source>
</evidence>
<protein>
    <submittedName>
        <fullName evidence="2">Uncharacterized protein</fullName>
    </submittedName>
</protein>
<dbReference type="PIRSF" id="PIRSF029958">
    <property type="entry name" value="Necrosis-inducing_protein"/>
    <property type="match status" value="1"/>
</dbReference>
<dbReference type="EMBL" id="BN001306">
    <property type="protein sequence ID" value="CBF82920.1"/>
    <property type="molecule type" value="Genomic_DNA"/>
</dbReference>
<feature type="signal peptide" evidence="1">
    <location>
        <begin position="1"/>
        <end position="21"/>
    </location>
</feature>
<dbReference type="eggNOG" id="ENOG502SS8U">
    <property type="taxonomic scope" value="Eukaryota"/>
</dbReference>
<dbReference type="VEuPathDB" id="FungiDB:AN3335"/>
<name>Q5B7Z5_EMENI</name>
<keyword evidence="3" id="KW-1185">Reference proteome</keyword>
<dbReference type="Proteomes" id="UP000000560">
    <property type="component" value="Chromosome VI"/>
</dbReference>
<sequence>MLFHSVPKLALFIPLLGTCLAELLTPFPDTASDLAIKFQPVLDFDTDSCYQTAVIGKDYLVNSDIDPNLAPPRPPGPGPIIRAATDDNQVVFAVNASNSDSEIGIRSGGPYAPSGCRDKIRLDRSQTGFSNAHKHDWELVNVWTLHDQVFFVSWSAHGDYTTHYWSTIRFKGSHPKIVYHLGSSGTHSLRKTEAKDDEIENDTGRWFRAPLVSLEKMPCKFNQELLNNNWGSAHSDLSRFGEKLDKWMPCDARNNEHFDPWEPKVPSWL</sequence>
<reference evidence="3" key="2">
    <citation type="journal article" date="2009" name="Fungal Genet. Biol.">
        <title>The 2008 update of the Aspergillus nidulans genome annotation: a community effort.</title>
        <authorList>
            <person name="Wortman J.R."/>
            <person name="Gilsenan J.M."/>
            <person name="Joardar V."/>
            <person name="Deegan J."/>
            <person name="Clutterbuck J."/>
            <person name="Andersen M.R."/>
            <person name="Archer D."/>
            <person name="Bencina M."/>
            <person name="Braus G."/>
            <person name="Coutinho P."/>
            <person name="von Dohren H."/>
            <person name="Doonan J."/>
            <person name="Driessen A.J."/>
            <person name="Durek P."/>
            <person name="Espeso E."/>
            <person name="Fekete E."/>
            <person name="Flipphi M."/>
            <person name="Estrada C.G."/>
            <person name="Geysens S."/>
            <person name="Goldman G."/>
            <person name="de Groot P.W."/>
            <person name="Hansen K."/>
            <person name="Harris S.D."/>
            <person name="Heinekamp T."/>
            <person name="Helmstaedt K."/>
            <person name="Henrissat B."/>
            <person name="Hofmann G."/>
            <person name="Homan T."/>
            <person name="Horio T."/>
            <person name="Horiuchi H."/>
            <person name="James S."/>
            <person name="Jones M."/>
            <person name="Karaffa L."/>
            <person name="Karanyi Z."/>
            <person name="Kato M."/>
            <person name="Keller N."/>
            <person name="Kelly D.E."/>
            <person name="Kiel J.A."/>
            <person name="Kim J.M."/>
            <person name="van der Klei I.J."/>
            <person name="Klis F.M."/>
            <person name="Kovalchuk A."/>
            <person name="Krasevec N."/>
            <person name="Kubicek C.P."/>
            <person name="Liu B."/>
            <person name="Maccabe A."/>
            <person name="Meyer V."/>
            <person name="Mirabito P."/>
            <person name="Miskei M."/>
            <person name="Mos M."/>
            <person name="Mullins J."/>
            <person name="Nelson D.R."/>
            <person name="Nielsen J."/>
            <person name="Oakley B.R."/>
            <person name="Osmani S.A."/>
            <person name="Pakula T."/>
            <person name="Paszewski A."/>
            <person name="Paulsen I."/>
            <person name="Pilsyk S."/>
            <person name="Pocsi I."/>
            <person name="Punt P.J."/>
            <person name="Ram A.F."/>
            <person name="Ren Q."/>
            <person name="Robellet X."/>
            <person name="Robson G."/>
            <person name="Seiboth B."/>
            <person name="van Solingen P."/>
            <person name="Specht T."/>
            <person name="Sun J."/>
            <person name="Taheri-Talesh N."/>
            <person name="Takeshita N."/>
            <person name="Ussery D."/>
            <person name="vanKuyk P.A."/>
            <person name="Visser H."/>
            <person name="van de Vondervoort P.J."/>
            <person name="de Vries R.P."/>
            <person name="Walton J."/>
            <person name="Xiang X."/>
            <person name="Xiong Y."/>
            <person name="Zeng A.P."/>
            <person name="Brandt B.W."/>
            <person name="Cornell M.J."/>
            <person name="van den Hondel C.A."/>
            <person name="Visser J."/>
            <person name="Oliver S.G."/>
            <person name="Turner G."/>
        </authorList>
    </citation>
    <scope>GENOME REANNOTATION</scope>
    <source>
        <strain evidence="3">FGSC A4 / ATCC 38163 / CBS 112.46 / NRRL 194 / M139</strain>
    </source>
</reference>
<dbReference type="HOGENOM" id="CLU_062263_0_1_1"/>
<reference evidence="3" key="1">
    <citation type="journal article" date="2005" name="Nature">
        <title>Sequencing of Aspergillus nidulans and comparative analysis with A. fumigatus and A. oryzae.</title>
        <authorList>
            <person name="Galagan J.E."/>
            <person name="Calvo S.E."/>
            <person name="Cuomo C."/>
            <person name="Ma L.J."/>
            <person name="Wortman J.R."/>
            <person name="Batzoglou S."/>
            <person name="Lee S.I."/>
            <person name="Basturkmen M."/>
            <person name="Spevak C.C."/>
            <person name="Clutterbuck J."/>
            <person name="Kapitonov V."/>
            <person name="Jurka J."/>
            <person name="Scazzocchio C."/>
            <person name="Farman M."/>
            <person name="Butler J."/>
            <person name="Purcell S."/>
            <person name="Harris S."/>
            <person name="Braus G.H."/>
            <person name="Draht O."/>
            <person name="Busch S."/>
            <person name="D'Enfert C."/>
            <person name="Bouchier C."/>
            <person name="Goldman G.H."/>
            <person name="Bell-Pedersen D."/>
            <person name="Griffiths-Jones S."/>
            <person name="Doonan J.H."/>
            <person name="Yu J."/>
            <person name="Vienken K."/>
            <person name="Pain A."/>
            <person name="Freitag M."/>
            <person name="Selker E.U."/>
            <person name="Archer D.B."/>
            <person name="Penalva M.A."/>
            <person name="Oakley B.R."/>
            <person name="Momany M."/>
            <person name="Tanaka T."/>
            <person name="Kumagai T."/>
            <person name="Asai K."/>
            <person name="Machida M."/>
            <person name="Nierman W.C."/>
            <person name="Denning D.W."/>
            <person name="Caddick M."/>
            <person name="Hynes M."/>
            <person name="Paoletti M."/>
            <person name="Fischer R."/>
            <person name="Miller B."/>
            <person name="Dyer P."/>
            <person name="Sachs M.S."/>
            <person name="Osmani S.A."/>
            <person name="Birren B.W."/>
        </authorList>
    </citation>
    <scope>NUCLEOTIDE SEQUENCE [LARGE SCALE GENOMIC DNA]</scope>
    <source>
        <strain evidence="3">FGSC A4 / ATCC 38163 / CBS 112.46 / NRRL 194 / M139</strain>
    </source>
</reference>
<dbReference type="InterPro" id="IPR008701">
    <property type="entry name" value="NPP1"/>
</dbReference>
<dbReference type="OMA" id="THDWEHI"/>
<accession>Q5B7Z5</accession>
<dbReference type="InParanoid" id="Q5B7Z5"/>
<proteinExistence type="predicted"/>
<organism evidence="2 3">
    <name type="scientific">Emericella nidulans (strain FGSC A4 / ATCC 38163 / CBS 112.46 / NRRL 194 / M139)</name>
    <name type="common">Aspergillus nidulans</name>
    <dbReference type="NCBI Taxonomy" id="227321"/>
    <lineage>
        <taxon>Eukaryota</taxon>
        <taxon>Fungi</taxon>
        <taxon>Dikarya</taxon>
        <taxon>Ascomycota</taxon>
        <taxon>Pezizomycotina</taxon>
        <taxon>Eurotiomycetes</taxon>
        <taxon>Eurotiomycetidae</taxon>
        <taxon>Eurotiales</taxon>
        <taxon>Aspergillaceae</taxon>
        <taxon>Aspergillus</taxon>
        <taxon>Aspergillus subgen. Nidulantes</taxon>
    </lineage>
</organism>
<evidence type="ECO:0000313" key="2">
    <source>
        <dbReference type="EMBL" id="CBF82920.1"/>
    </source>
</evidence>
<dbReference type="PANTHER" id="PTHR33657">
    <property type="entry name" value="DOMAIN PROTEIN, PUTATIVE (AFU_ORTHOLOGUE AFUA_5G00600)-RELATED"/>
    <property type="match status" value="1"/>
</dbReference>
<dbReference type="STRING" id="227321.Q5B7Z5"/>